<evidence type="ECO:0000256" key="1">
    <source>
        <dbReference type="ARBA" id="ARBA00001275"/>
    </source>
</evidence>
<proteinExistence type="inferred from homology"/>
<dbReference type="GO" id="GO:0008184">
    <property type="term" value="F:glycogen phosphorylase activity"/>
    <property type="evidence" value="ECO:0007669"/>
    <property type="project" value="InterPro"/>
</dbReference>
<evidence type="ECO:0000256" key="6">
    <source>
        <dbReference type="ARBA" id="ARBA00022676"/>
    </source>
</evidence>
<comment type="similarity">
    <text evidence="3 10">Belongs to the glycogen phosphorylase family.</text>
</comment>
<evidence type="ECO:0000256" key="10">
    <source>
        <dbReference type="RuleBase" id="RU000587"/>
    </source>
</evidence>
<dbReference type="InterPro" id="IPR011833">
    <property type="entry name" value="Glycg_phsphrylas"/>
</dbReference>
<dbReference type="InterPro" id="IPR000811">
    <property type="entry name" value="Glyco_trans_35"/>
</dbReference>
<evidence type="ECO:0000313" key="12">
    <source>
        <dbReference type="EMBL" id="JAC69014.1"/>
    </source>
</evidence>
<comment type="cofactor">
    <cofactor evidence="2 10">
        <name>pyridoxal 5'-phosphate</name>
        <dbReference type="ChEBI" id="CHEBI:597326"/>
    </cofactor>
</comment>
<keyword evidence="5" id="KW-0597">Phosphoprotein</keyword>
<dbReference type="SUPFAM" id="SSF53756">
    <property type="entry name" value="UDP-Glycosyltransferase/glycogen phosphorylase"/>
    <property type="match status" value="1"/>
</dbReference>
<accession>A0A061RDY4</accession>
<dbReference type="PROSITE" id="PS51671">
    <property type="entry name" value="ACT"/>
    <property type="match status" value="1"/>
</dbReference>
<dbReference type="NCBIfam" id="TIGR02093">
    <property type="entry name" value="P_ylase"/>
    <property type="match status" value="1"/>
</dbReference>
<dbReference type="EMBL" id="GBEZ01017312">
    <property type="protein sequence ID" value="JAC69014.1"/>
    <property type="molecule type" value="Transcribed_RNA"/>
</dbReference>
<dbReference type="PANTHER" id="PTHR11468">
    <property type="entry name" value="GLYCOGEN PHOSPHORYLASE"/>
    <property type="match status" value="1"/>
</dbReference>
<evidence type="ECO:0000256" key="7">
    <source>
        <dbReference type="ARBA" id="ARBA00022679"/>
    </source>
</evidence>
<keyword evidence="4" id="KW-0021">Allosteric enzyme</keyword>
<evidence type="ECO:0000256" key="5">
    <source>
        <dbReference type="ARBA" id="ARBA00022553"/>
    </source>
</evidence>
<evidence type="ECO:0000256" key="8">
    <source>
        <dbReference type="ARBA" id="ARBA00022898"/>
    </source>
</evidence>
<keyword evidence="9 10" id="KW-0119">Carbohydrate metabolism</keyword>
<comment type="catalytic activity">
    <reaction evidence="1 10">
        <text>[(1-&gt;4)-alpha-D-glucosyl](n) + phosphate = [(1-&gt;4)-alpha-D-glucosyl](n-1) + alpha-D-glucose 1-phosphate</text>
        <dbReference type="Rhea" id="RHEA:41732"/>
        <dbReference type="Rhea" id="RHEA-COMP:9584"/>
        <dbReference type="Rhea" id="RHEA-COMP:9586"/>
        <dbReference type="ChEBI" id="CHEBI:15444"/>
        <dbReference type="ChEBI" id="CHEBI:43474"/>
        <dbReference type="ChEBI" id="CHEBI:58601"/>
        <dbReference type="EC" id="2.4.1.1"/>
    </reaction>
</comment>
<dbReference type="FunFam" id="3.40.50.2000:FF:000197">
    <property type="entry name" value="Alpha-1,4 glucan phosphorylase"/>
    <property type="match status" value="1"/>
</dbReference>
<dbReference type="GO" id="GO:0005980">
    <property type="term" value="P:glycogen catabolic process"/>
    <property type="evidence" value="ECO:0007669"/>
    <property type="project" value="TreeGrafter"/>
</dbReference>
<dbReference type="PROSITE" id="PS00102">
    <property type="entry name" value="PHOSPHORYLASE"/>
    <property type="match status" value="1"/>
</dbReference>
<organism evidence="12">
    <name type="scientific">Tetraselmis sp. GSL018</name>
    <dbReference type="NCBI Taxonomy" id="582737"/>
    <lineage>
        <taxon>Eukaryota</taxon>
        <taxon>Viridiplantae</taxon>
        <taxon>Chlorophyta</taxon>
        <taxon>core chlorophytes</taxon>
        <taxon>Chlorodendrophyceae</taxon>
        <taxon>Chlorodendrales</taxon>
        <taxon>Chlorodendraceae</taxon>
        <taxon>Tetraselmis</taxon>
    </lineage>
</organism>
<gene>
    <name evidence="12" type="primary">GLGP</name>
    <name evidence="12" type="ORF">TSPGSL018_7407</name>
</gene>
<evidence type="ECO:0000256" key="3">
    <source>
        <dbReference type="ARBA" id="ARBA00006047"/>
    </source>
</evidence>
<dbReference type="InterPro" id="IPR035090">
    <property type="entry name" value="Pyridoxal_P_attach_site"/>
</dbReference>
<feature type="domain" description="ACT" evidence="11">
    <location>
        <begin position="90"/>
        <end position="170"/>
    </location>
</feature>
<evidence type="ECO:0000256" key="2">
    <source>
        <dbReference type="ARBA" id="ARBA00001933"/>
    </source>
</evidence>
<dbReference type="FunFam" id="3.40.50.2000:FF:000003">
    <property type="entry name" value="Alpha-1,4 glucan phosphorylase"/>
    <property type="match status" value="1"/>
</dbReference>
<keyword evidence="7 10" id="KW-0808">Transferase</keyword>
<keyword evidence="6 10" id="KW-0328">Glycosyltransferase</keyword>
<dbReference type="GO" id="GO:0030170">
    <property type="term" value="F:pyridoxal phosphate binding"/>
    <property type="evidence" value="ECO:0007669"/>
    <property type="project" value="InterPro"/>
</dbReference>
<keyword evidence="8 10" id="KW-0663">Pyridoxal phosphate</keyword>
<protein>
    <recommendedName>
        <fullName evidence="10">Alpha-1,4 glucan phosphorylase</fullName>
        <ecNumber evidence="10">2.4.1.1</ecNumber>
    </recommendedName>
</protein>
<dbReference type="Gene3D" id="3.40.50.2000">
    <property type="entry name" value="Glycogen Phosphorylase B"/>
    <property type="match status" value="2"/>
</dbReference>
<name>A0A061RDY4_9CHLO</name>
<dbReference type="AlphaFoldDB" id="A0A061RDY4"/>
<dbReference type="CDD" id="cd04300">
    <property type="entry name" value="GT35_Glycogen_Phosphorylase"/>
    <property type="match status" value="1"/>
</dbReference>
<sequence>MVLLGTTAAAKSCFVKPCAGSLPPWSYVRSSVESRAAKRVVRGGAPRGLRPSSSCRPLVIRAAATEEVPTGEEAGVSIRIDNDSDPIYTKVSIEAPNRPGLLQAVTNTFRDLNLDVGKAVVDSKGPQGVIDVFYVVDSSGSKVENEEDVTNLKLCLSALFTAAKSKSLRQRPDLTAVTTNAKKDLLYTLMDTYIRNDVLSIQESIVNHVEYTLARSRYKFDDFEAYQACAYSLRDRLIESWNDTQEYFKEQDPKRVYYFSMEFLMGRSMNNALYNLDVKDQFTEALQEMGYNLETILEMERDAALGNGGLGRLAACFLDSMATLNLPAWGYGIRYQYGMFRQTIKDGFQHEQPDYWLNFGNPWEIERPQIAYDIKFYGHVSVFEENGRQVFKWIPGETVSAVAYDNPIPGFATNNTINLRLWSAKPSREFDLEAFNTGDYIQAILAKQRAETLSSVLYPDDRTYEGKELRLKQQHFFTSASIQDVVRRYKETHENWEEFGELVAFQLNDTHPTMAVAELMRILMDENHLGWTKSWELTTKVFSFTNHTVLPEALEKWPVSLVEKLLPRHMQIIYDINWRFIQTLRNQYGDDYDRISKMSIIEEQMDGQKFIRMAYLALVASHTVNGVAAIHSEIIKKETFKEFYELWPEKFQNKTNGVTQRRWLAFCNPGLRKLISEKLGSEEWITDLTMLSGLEQYADDKEFQEKWWSVKQENKKRLAAKIKELCGVEVSTNALFDIQVKRIHEYKRQFMNVLSIIHRYKKIKSMSPEERAKYQPRVCVIGGKAAPGYEMAKRIIKLVSAVGEKINNDPDVGDLLKLVFVPDYNVSLAEAIIPASELSQHISTAGTEASGTSNMKFVMNGGLIIGTLDGANIEIAEEAGKENMFIFGHLEHEIPELRKNRASFQPDARFTEVLNMIRDGYFGWEDYFQPLVESVMGDIGGDNYLLANDFPMYLDAQDKVDECYSDRAKWTRMSILNTASTGKFSSDRTIREYAEEIWGLEPCAVPSP</sequence>
<dbReference type="InterPro" id="IPR002912">
    <property type="entry name" value="ACT_dom"/>
</dbReference>
<dbReference type="PANTHER" id="PTHR11468:SF30">
    <property type="entry name" value="ALPHA-1,4 GLUCAN PHOSPHORYLASE"/>
    <property type="match status" value="1"/>
</dbReference>
<comment type="function">
    <text evidence="10">Allosteric enzyme that catalyzes the rate-limiting step in glycogen catabolism, the phosphorolytic cleavage of glycogen to produce glucose-1-phosphate, and plays a central role in maintaining cellular and organismal glucose homeostasis.</text>
</comment>
<dbReference type="Pfam" id="PF00343">
    <property type="entry name" value="Phosphorylase"/>
    <property type="match status" value="1"/>
</dbReference>
<evidence type="ECO:0000256" key="4">
    <source>
        <dbReference type="ARBA" id="ARBA00022533"/>
    </source>
</evidence>
<dbReference type="EC" id="2.4.1.1" evidence="10"/>
<dbReference type="CDD" id="cd04899">
    <property type="entry name" value="ACT_ACR-UUR-like_2"/>
    <property type="match status" value="1"/>
</dbReference>
<reference evidence="12" key="1">
    <citation type="submission" date="2014-05" db="EMBL/GenBank/DDBJ databases">
        <title>The transcriptome of the halophilic microalga Tetraselmis sp. GSL018 isolated from the Great Salt Lake, Utah.</title>
        <authorList>
            <person name="Jinkerson R.E."/>
            <person name="D'Adamo S."/>
            <person name="Posewitz M.C."/>
        </authorList>
    </citation>
    <scope>NUCLEOTIDE SEQUENCE</scope>
    <source>
        <strain evidence="12">GSL018</strain>
    </source>
</reference>
<dbReference type="FunFam" id="3.40.50.2000:FF:000002">
    <property type="entry name" value="Alpha-1,4 glucan phosphorylase"/>
    <property type="match status" value="1"/>
</dbReference>
<evidence type="ECO:0000256" key="9">
    <source>
        <dbReference type="ARBA" id="ARBA00023277"/>
    </source>
</evidence>
<evidence type="ECO:0000259" key="11">
    <source>
        <dbReference type="PROSITE" id="PS51671"/>
    </source>
</evidence>
<dbReference type="GO" id="GO:0005737">
    <property type="term" value="C:cytoplasm"/>
    <property type="evidence" value="ECO:0007669"/>
    <property type="project" value="TreeGrafter"/>
</dbReference>